<feature type="region of interest" description="Disordered" evidence="1">
    <location>
        <begin position="314"/>
        <end position="411"/>
    </location>
</feature>
<feature type="compositionally biased region" description="Polar residues" evidence="1">
    <location>
        <begin position="8"/>
        <end position="21"/>
    </location>
</feature>
<protein>
    <submittedName>
        <fullName evidence="2">Uncharacterized protein</fullName>
    </submittedName>
</protein>
<dbReference type="AlphaFoldDB" id="A0ABD1H4F6"/>
<name>A0ABD1H4F6_SALDI</name>
<reference evidence="2 3" key="1">
    <citation type="submission" date="2024-06" db="EMBL/GenBank/DDBJ databases">
        <title>A chromosome level genome sequence of Diviner's sage (Salvia divinorum).</title>
        <authorList>
            <person name="Ford S.A."/>
            <person name="Ro D.-K."/>
            <person name="Ness R.W."/>
            <person name="Phillips M.A."/>
        </authorList>
    </citation>
    <scope>NUCLEOTIDE SEQUENCE [LARGE SCALE GENOMIC DNA]</scope>
    <source>
        <strain evidence="2">SAF-2024a</strain>
        <tissue evidence="2">Leaf</tissue>
    </source>
</reference>
<dbReference type="Pfam" id="PF07800">
    <property type="entry name" value="DUF1644"/>
    <property type="match status" value="1"/>
</dbReference>
<evidence type="ECO:0000313" key="3">
    <source>
        <dbReference type="Proteomes" id="UP001567538"/>
    </source>
</evidence>
<organism evidence="2 3">
    <name type="scientific">Salvia divinorum</name>
    <name type="common">Maria pastora</name>
    <name type="synonym">Diviner's sage</name>
    <dbReference type="NCBI Taxonomy" id="28513"/>
    <lineage>
        <taxon>Eukaryota</taxon>
        <taxon>Viridiplantae</taxon>
        <taxon>Streptophyta</taxon>
        <taxon>Embryophyta</taxon>
        <taxon>Tracheophyta</taxon>
        <taxon>Spermatophyta</taxon>
        <taxon>Magnoliopsida</taxon>
        <taxon>eudicotyledons</taxon>
        <taxon>Gunneridae</taxon>
        <taxon>Pentapetalae</taxon>
        <taxon>asterids</taxon>
        <taxon>lamiids</taxon>
        <taxon>Lamiales</taxon>
        <taxon>Lamiaceae</taxon>
        <taxon>Nepetoideae</taxon>
        <taxon>Mentheae</taxon>
        <taxon>Salviinae</taxon>
        <taxon>Salvia</taxon>
        <taxon>Salvia subgen. Calosphace</taxon>
    </lineage>
</organism>
<feature type="region of interest" description="Disordered" evidence="1">
    <location>
        <begin position="1"/>
        <end position="40"/>
    </location>
</feature>
<feature type="compositionally biased region" description="Basic and acidic residues" evidence="1">
    <location>
        <begin position="382"/>
        <end position="411"/>
    </location>
</feature>
<gene>
    <name evidence="2" type="ORF">AAHA92_19162</name>
</gene>
<dbReference type="PANTHER" id="PTHR31197:SF40">
    <property type="entry name" value="ZINC FINGER, RING_FYVE_PHD-TYPE"/>
    <property type="match status" value="1"/>
</dbReference>
<dbReference type="Gene3D" id="3.30.40.10">
    <property type="entry name" value="Zinc/RING finger domain, C3HC4 (zinc finger)"/>
    <property type="match status" value="1"/>
</dbReference>
<dbReference type="EMBL" id="JBEAFC010000007">
    <property type="protein sequence ID" value="KAL1551302.1"/>
    <property type="molecule type" value="Genomic_DNA"/>
</dbReference>
<dbReference type="InterPro" id="IPR012866">
    <property type="entry name" value="DUF1644"/>
</dbReference>
<dbReference type="PANTHER" id="PTHR31197">
    <property type="entry name" value="OS01G0612600 PROTEIN"/>
    <property type="match status" value="1"/>
</dbReference>
<dbReference type="InterPro" id="IPR013083">
    <property type="entry name" value="Znf_RING/FYVE/PHD"/>
</dbReference>
<feature type="compositionally biased region" description="Polar residues" evidence="1">
    <location>
        <begin position="317"/>
        <end position="347"/>
    </location>
</feature>
<accession>A0ABD1H4F6</accession>
<keyword evidence="3" id="KW-1185">Reference proteome</keyword>
<comment type="caution">
    <text evidence="2">The sequence shown here is derived from an EMBL/GenBank/DDBJ whole genome shotgun (WGS) entry which is preliminary data.</text>
</comment>
<proteinExistence type="predicted"/>
<sequence length="411" mass="45688">MPKDRRVNSSSFDRSMVSPYSCSPKISDRKNSKTSLPHAGDEKQWEGVQCPICMEQPHNAVLLLCSSHEKGCRPFICDTSYRHSNCFNQYKKVSSGKANLHALSEELQSGLVCPLCRGTVTGWVVVYPARKFLNSKTRSCSLETCSFSGNYAELRKHARLEHPCGRPSEASPNRQADWTTLQHQMDFVDARAYQSDVDYNSNTWATLVADDVRYEPSRLLSLDEWLVDDLWSGGGLFDLPSGISDVEDDLSTLSGLSMPFFSPYFVHPDDDMVDSVSSRSGYLDINIDSVSLRSGGDGPQSAIITGSRLNLHLGNADPSSGSGSTYHSGDDANVSNSRPSYQTQEGRLNSRARSSHRRTRNSNTSRPGREIDSGSSRRRSSNGRESEQRYSRSREGPPRVRVFDTRSFPDA</sequence>
<evidence type="ECO:0000256" key="1">
    <source>
        <dbReference type="SAM" id="MobiDB-lite"/>
    </source>
</evidence>
<evidence type="ECO:0000313" key="2">
    <source>
        <dbReference type="EMBL" id="KAL1551302.1"/>
    </source>
</evidence>
<dbReference type="Proteomes" id="UP001567538">
    <property type="component" value="Unassembled WGS sequence"/>
</dbReference>